<accession>A0A1M6HPX0</accession>
<proteinExistence type="predicted"/>
<keyword evidence="1" id="KW-0812">Transmembrane</keyword>
<dbReference type="EMBL" id="FQZU01000005">
    <property type="protein sequence ID" value="SHJ24239.1"/>
    <property type="molecule type" value="Genomic_DNA"/>
</dbReference>
<reference evidence="3" key="1">
    <citation type="submission" date="2016-11" db="EMBL/GenBank/DDBJ databases">
        <authorList>
            <person name="Varghese N."/>
            <person name="Submissions S."/>
        </authorList>
    </citation>
    <scope>NUCLEOTIDE SEQUENCE [LARGE SCALE GENOMIC DNA]</scope>
    <source>
        <strain evidence="3">DSM 16219</strain>
    </source>
</reference>
<dbReference type="STRING" id="1121393.SAMN02745216_01283"/>
<dbReference type="RefSeq" id="WP_139264633.1">
    <property type="nucleotide sequence ID" value="NZ_FQZU01000005.1"/>
</dbReference>
<keyword evidence="1" id="KW-0472">Membrane</keyword>
<name>A0A1M6HPX0_9BACT</name>
<dbReference type="Proteomes" id="UP000183994">
    <property type="component" value="Unassembled WGS sequence"/>
</dbReference>
<sequence>MSNTPGSSAQLVWGVTLALMGIAVFIRVPQVVPELVKKMNMASGEAFISFCMYLVGVILLGGGVKKIYAHYYPGDDNDSNGDQP</sequence>
<feature type="transmembrane region" description="Helical" evidence="1">
    <location>
        <begin position="46"/>
        <end position="64"/>
    </location>
</feature>
<keyword evidence="3" id="KW-1185">Reference proteome</keyword>
<dbReference type="AlphaFoldDB" id="A0A1M6HPX0"/>
<dbReference type="OrthoDB" id="5422802at2"/>
<protein>
    <submittedName>
        <fullName evidence="2">Uncharacterized protein</fullName>
    </submittedName>
</protein>
<evidence type="ECO:0000256" key="1">
    <source>
        <dbReference type="SAM" id="Phobius"/>
    </source>
</evidence>
<evidence type="ECO:0000313" key="2">
    <source>
        <dbReference type="EMBL" id="SHJ24239.1"/>
    </source>
</evidence>
<gene>
    <name evidence="2" type="ORF">SAMN02745216_01283</name>
</gene>
<organism evidence="2 3">
    <name type="scientific">Desulfatibacillum alkenivorans DSM 16219</name>
    <dbReference type="NCBI Taxonomy" id="1121393"/>
    <lineage>
        <taxon>Bacteria</taxon>
        <taxon>Pseudomonadati</taxon>
        <taxon>Thermodesulfobacteriota</taxon>
        <taxon>Desulfobacteria</taxon>
        <taxon>Desulfobacterales</taxon>
        <taxon>Desulfatibacillaceae</taxon>
        <taxon>Desulfatibacillum</taxon>
    </lineage>
</organism>
<keyword evidence="1" id="KW-1133">Transmembrane helix</keyword>
<feature type="transmembrane region" description="Helical" evidence="1">
    <location>
        <begin position="7"/>
        <end position="26"/>
    </location>
</feature>
<evidence type="ECO:0000313" key="3">
    <source>
        <dbReference type="Proteomes" id="UP000183994"/>
    </source>
</evidence>